<protein>
    <submittedName>
        <fullName evidence="4">Dihydrodipicolinate synthase family protein</fullName>
    </submittedName>
</protein>
<gene>
    <name evidence="4" type="ORF">G8770_23625</name>
</gene>
<dbReference type="GO" id="GO:0019262">
    <property type="term" value="P:N-acetylneuraminate catabolic process"/>
    <property type="evidence" value="ECO:0007669"/>
    <property type="project" value="TreeGrafter"/>
</dbReference>
<dbReference type="SUPFAM" id="SSF51569">
    <property type="entry name" value="Aldolase"/>
    <property type="match status" value="1"/>
</dbReference>
<dbReference type="EMBL" id="JAAONZ010000039">
    <property type="protein sequence ID" value="NHO68554.1"/>
    <property type="molecule type" value="Genomic_DNA"/>
</dbReference>
<dbReference type="InterPro" id="IPR002220">
    <property type="entry name" value="DapA-like"/>
</dbReference>
<evidence type="ECO:0000256" key="3">
    <source>
        <dbReference type="PIRSR" id="PIRSR001365-1"/>
    </source>
</evidence>
<dbReference type="InterPro" id="IPR013785">
    <property type="entry name" value="Aldolase_TIM"/>
</dbReference>
<evidence type="ECO:0000313" key="4">
    <source>
        <dbReference type="EMBL" id="NHO68554.1"/>
    </source>
</evidence>
<dbReference type="RefSeq" id="WP_167192518.1">
    <property type="nucleotide sequence ID" value="NZ_JAAONZ010000039.1"/>
</dbReference>
<keyword evidence="5" id="KW-1185">Reference proteome</keyword>
<dbReference type="PIRSF" id="PIRSF001365">
    <property type="entry name" value="DHDPS"/>
    <property type="match status" value="1"/>
</dbReference>
<dbReference type="GO" id="GO:0005829">
    <property type="term" value="C:cytosol"/>
    <property type="evidence" value="ECO:0007669"/>
    <property type="project" value="TreeGrafter"/>
</dbReference>
<dbReference type="AlphaFoldDB" id="A0A9E5T548"/>
<dbReference type="Gene3D" id="3.20.20.70">
    <property type="entry name" value="Aldolase class I"/>
    <property type="match status" value="1"/>
</dbReference>
<keyword evidence="1 2" id="KW-0456">Lyase</keyword>
<feature type="active site" description="Proton donor/acceptor" evidence="3">
    <location>
        <position position="139"/>
    </location>
</feature>
<sequence length="305" mass="33770">MGKYSVDWKGYIPAITTNFNRAGEFDSEGMRALVRWLLGQGVHGVVTAGTQGEWFAMSFEEKASLFSVVSEELKGKCTIIAGCNGFTVDEVVKNAELAESLGFDGILLSAPAYMSLTEREVYQFFSDVSDRVYLPICVYNWPPGTNLDMSFELISKLAELEKVVALKHSTPDLHSFVQVFYAMKDKIRVFGVPVNEFGISLMKEENAAGQMGAAAILGSEHPQFFNAIWDGDYETAKRIGSRDSFLMQSWFTPDLTGRFASAQAIFKEALNLQGLPGGYPRQPILPLDDSGKEIVRRTLEILGKI</sequence>
<comment type="similarity">
    <text evidence="2">Belongs to the DapA family.</text>
</comment>
<dbReference type="PANTHER" id="PTHR42849:SF1">
    <property type="entry name" value="N-ACETYLNEURAMINATE LYASE"/>
    <property type="match status" value="1"/>
</dbReference>
<dbReference type="PRINTS" id="PR00146">
    <property type="entry name" value="DHPICSNTHASE"/>
</dbReference>
<name>A0A9E5T548_9GAMM</name>
<dbReference type="Proteomes" id="UP000787472">
    <property type="component" value="Unassembled WGS sequence"/>
</dbReference>
<evidence type="ECO:0000256" key="1">
    <source>
        <dbReference type="ARBA" id="ARBA00023239"/>
    </source>
</evidence>
<evidence type="ECO:0000313" key="5">
    <source>
        <dbReference type="Proteomes" id="UP000787472"/>
    </source>
</evidence>
<reference evidence="4" key="1">
    <citation type="submission" date="2020-03" db="EMBL/GenBank/DDBJ databases">
        <authorList>
            <person name="Guo F."/>
        </authorList>
    </citation>
    <scope>NUCLEOTIDE SEQUENCE</scope>
    <source>
        <strain evidence="4">JCM 30134</strain>
    </source>
</reference>
<organism evidence="4 5">
    <name type="scientific">Pseudomaricurvus hydrocarbonicus</name>
    <dbReference type="NCBI Taxonomy" id="1470433"/>
    <lineage>
        <taxon>Bacteria</taxon>
        <taxon>Pseudomonadati</taxon>
        <taxon>Pseudomonadota</taxon>
        <taxon>Gammaproteobacteria</taxon>
        <taxon>Cellvibrionales</taxon>
        <taxon>Cellvibrionaceae</taxon>
        <taxon>Pseudomaricurvus</taxon>
    </lineage>
</organism>
<dbReference type="SMART" id="SM01130">
    <property type="entry name" value="DHDPS"/>
    <property type="match status" value="1"/>
</dbReference>
<proteinExistence type="inferred from homology"/>
<evidence type="ECO:0000256" key="2">
    <source>
        <dbReference type="PIRNR" id="PIRNR001365"/>
    </source>
</evidence>
<dbReference type="GO" id="GO:0008747">
    <property type="term" value="F:N-acetylneuraminate lyase activity"/>
    <property type="evidence" value="ECO:0007669"/>
    <property type="project" value="TreeGrafter"/>
</dbReference>
<accession>A0A9E5T548</accession>
<dbReference type="CDD" id="cd00408">
    <property type="entry name" value="DHDPS-like"/>
    <property type="match status" value="1"/>
</dbReference>
<feature type="active site" description="Schiff-base intermediate with substrate" evidence="3">
    <location>
        <position position="167"/>
    </location>
</feature>
<dbReference type="PANTHER" id="PTHR42849">
    <property type="entry name" value="N-ACETYLNEURAMINATE LYASE"/>
    <property type="match status" value="1"/>
</dbReference>
<comment type="caution">
    <text evidence="4">The sequence shown here is derived from an EMBL/GenBank/DDBJ whole genome shotgun (WGS) entry which is preliminary data.</text>
</comment>
<dbReference type="Pfam" id="PF00701">
    <property type="entry name" value="DHDPS"/>
    <property type="match status" value="1"/>
</dbReference>